<evidence type="ECO:0000313" key="2">
    <source>
        <dbReference type="Proteomes" id="UP000822476"/>
    </source>
</evidence>
<organism evidence="1 2">
    <name type="scientific">Paragonimus skrjabini miyazakii</name>
    <dbReference type="NCBI Taxonomy" id="59628"/>
    <lineage>
        <taxon>Eukaryota</taxon>
        <taxon>Metazoa</taxon>
        <taxon>Spiralia</taxon>
        <taxon>Lophotrochozoa</taxon>
        <taxon>Platyhelminthes</taxon>
        <taxon>Trematoda</taxon>
        <taxon>Digenea</taxon>
        <taxon>Plagiorchiida</taxon>
        <taxon>Troglotremata</taxon>
        <taxon>Troglotrematidae</taxon>
        <taxon>Paragonimus</taxon>
    </lineage>
</organism>
<sequence length="34" mass="3726">MEEEDDKAILIGHDIANMGKPDAYGDKHGFHSAI</sequence>
<protein>
    <submittedName>
        <fullName evidence="1">Uncharacterized protein</fullName>
    </submittedName>
</protein>
<accession>A0A8S9YX46</accession>
<dbReference type="Proteomes" id="UP000822476">
    <property type="component" value="Unassembled WGS sequence"/>
</dbReference>
<keyword evidence="2" id="KW-1185">Reference proteome</keyword>
<dbReference type="AlphaFoldDB" id="A0A8S9YX46"/>
<comment type="caution">
    <text evidence="1">The sequence shown here is derived from an EMBL/GenBank/DDBJ whole genome shotgun (WGS) entry which is preliminary data.</text>
</comment>
<proteinExistence type="predicted"/>
<dbReference type="EMBL" id="JTDE01001322">
    <property type="protein sequence ID" value="KAF7259182.1"/>
    <property type="molecule type" value="Genomic_DNA"/>
</dbReference>
<evidence type="ECO:0000313" key="1">
    <source>
        <dbReference type="EMBL" id="KAF7259182.1"/>
    </source>
</evidence>
<gene>
    <name evidence="1" type="ORF">EG68_03809</name>
</gene>
<name>A0A8S9YX46_9TREM</name>
<reference evidence="1" key="1">
    <citation type="submission" date="2019-07" db="EMBL/GenBank/DDBJ databases">
        <title>Annotation for the trematode Paragonimus miyazaki's.</title>
        <authorList>
            <person name="Choi Y.-J."/>
        </authorList>
    </citation>
    <scope>NUCLEOTIDE SEQUENCE</scope>
    <source>
        <strain evidence="1">Japan</strain>
    </source>
</reference>